<dbReference type="InterPro" id="IPR024975">
    <property type="entry name" value="NOV_C"/>
</dbReference>
<dbReference type="EMBL" id="FMUE01000001">
    <property type="protein sequence ID" value="SCX03869.1"/>
    <property type="molecule type" value="Genomic_DNA"/>
</dbReference>
<reference evidence="3" key="1">
    <citation type="submission" date="2016-10" db="EMBL/GenBank/DDBJ databases">
        <authorList>
            <person name="Wibberg D."/>
        </authorList>
    </citation>
    <scope>NUCLEOTIDE SEQUENCE [LARGE SCALE GENOMIC DNA]</scope>
</reference>
<proteinExistence type="predicted"/>
<evidence type="ECO:0000313" key="2">
    <source>
        <dbReference type="EMBL" id="SCX03869.1"/>
    </source>
</evidence>
<evidence type="ECO:0000313" key="3">
    <source>
        <dbReference type="Proteomes" id="UP000187891"/>
    </source>
</evidence>
<dbReference type="Proteomes" id="UP000187891">
    <property type="component" value="Unassembled WGS sequence"/>
</dbReference>
<feature type="domain" description="Protein NO VEIN C-terminal" evidence="1">
    <location>
        <begin position="196"/>
        <end position="289"/>
    </location>
</feature>
<protein>
    <recommendedName>
        <fullName evidence="1">Protein NO VEIN C-terminal domain-containing protein</fullName>
    </recommendedName>
</protein>
<dbReference type="AlphaFoldDB" id="A0A1R3T8E3"/>
<dbReference type="STRING" id="1907666.DSM25559_0361"/>
<dbReference type="Pfam" id="PF13020">
    <property type="entry name" value="NOV_C"/>
    <property type="match status" value="1"/>
</dbReference>
<sequence length="328" mass="36787">MTTLVYINHAWMTNYKGPVGDKAEGNFGYLKTNGVAHESWNFDPLNNRVYGYVPRSAKINIKRLGARKNDAAVEDVTVVWIARNPRTKKTVIIGWYPNARVHRSADHLQFERAPGFNVGYQIEAPADIAVLLSIDARPYEIPTAKKPGNLGQSPVWYGKDEAFNKKTIEYIAQHGQRNKLPTRSPRQTDRELRRKVEQAAINHAIAYFTSEEGGSHDVKSVEKDGVGWDLEAFADGGGVLKVEVKGLSGKDLTVELTPNEYSMMISVEHRQDYIIYVVPEALSSTPKSYIFRHDAILSKGKDLVWITSDGHRLQIMPLIAARLKIASD</sequence>
<name>A0A1R3T8E3_9HYPH</name>
<evidence type="ECO:0000259" key="1">
    <source>
        <dbReference type="Pfam" id="PF13020"/>
    </source>
</evidence>
<accession>A0A1R3T8E3</accession>
<gene>
    <name evidence="2" type="ORF">DSM25559_0361</name>
</gene>
<organism evidence="2 3">
    <name type="scientific">Agrobacterium rosae</name>
    <dbReference type="NCBI Taxonomy" id="1972867"/>
    <lineage>
        <taxon>Bacteria</taxon>
        <taxon>Pseudomonadati</taxon>
        <taxon>Pseudomonadota</taxon>
        <taxon>Alphaproteobacteria</taxon>
        <taxon>Hyphomicrobiales</taxon>
        <taxon>Rhizobiaceae</taxon>
        <taxon>Rhizobium/Agrobacterium group</taxon>
        <taxon>Agrobacterium</taxon>
    </lineage>
</organism>
<dbReference type="RefSeq" id="WP_077117410.1">
    <property type="nucleotide sequence ID" value="NZ_FMUE01000001.1"/>
</dbReference>